<feature type="transmembrane region" description="Helical" evidence="2">
    <location>
        <begin position="219"/>
        <end position="240"/>
    </location>
</feature>
<comment type="caution">
    <text evidence="4">The sequence shown here is derived from an EMBL/GenBank/DDBJ whole genome shotgun (WGS) entry which is preliminary data.</text>
</comment>
<dbReference type="SMART" id="SM00228">
    <property type="entry name" value="PDZ"/>
    <property type="match status" value="1"/>
</dbReference>
<keyword evidence="2" id="KW-0472">Membrane</keyword>
<proteinExistence type="predicted"/>
<organism evidence="4 5">
    <name type="scientific">Chrysochromulina tobinii</name>
    <dbReference type="NCBI Taxonomy" id="1460289"/>
    <lineage>
        <taxon>Eukaryota</taxon>
        <taxon>Haptista</taxon>
        <taxon>Haptophyta</taxon>
        <taxon>Prymnesiophyceae</taxon>
        <taxon>Prymnesiales</taxon>
        <taxon>Chrysochromulinaceae</taxon>
        <taxon>Chrysochromulina</taxon>
    </lineage>
</organism>
<gene>
    <name evidence="4" type="ORF">Ctob_014464</name>
</gene>
<sequence>MPARQSVFHANRDFLVAGLVSFVSGYVVSNTKVRFDTYGGMMTGNVVQMGMAAQENNWTWVGIYFLCITNFMCGVMLGLHMLPRLGSIADPAIIIFMCGIFILVDGIDYHQTFNSPDGDRMREYNDVMGPPQYNIWSSLASTLVPFALGMTNIISLKADVIKNDVTFLSNNIQKLGIAMYNGLTVGLTPAEKRDSLILFSNCFCYIFGGVSGARMGSLWYFHWSLSIAGILYLPMMRLAVVYPKQPPAFAGPFHFYGEGIGKWDPVFGLEVVLEKPDKDAKLGVTLSGEGHPFLDDVASNGLAYGKLLVGDQVLSVNEWNAVGHSETSTRLKQMTGVITLRVLRPPPPGQPLPPREPPVAKSAPLASDILATKLSTPSGMPKLPSLNYIERKKAESTKDLTPEGQLSATSAS</sequence>
<keyword evidence="2" id="KW-1133">Transmembrane helix</keyword>
<feature type="region of interest" description="Disordered" evidence="1">
    <location>
        <begin position="393"/>
        <end position="412"/>
    </location>
</feature>
<dbReference type="Proteomes" id="UP000037460">
    <property type="component" value="Unassembled WGS sequence"/>
</dbReference>
<evidence type="ECO:0000313" key="5">
    <source>
        <dbReference type="Proteomes" id="UP000037460"/>
    </source>
</evidence>
<feature type="domain" description="PDZ" evidence="3">
    <location>
        <begin position="270"/>
        <end position="346"/>
    </location>
</feature>
<dbReference type="InterPro" id="IPR001478">
    <property type="entry name" value="PDZ"/>
</dbReference>
<dbReference type="InterPro" id="IPR010699">
    <property type="entry name" value="DUF1275"/>
</dbReference>
<dbReference type="PANTHER" id="PTHR37314:SF4">
    <property type="entry name" value="UPF0700 TRANSMEMBRANE PROTEIN YOAK"/>
    <property type="match status" value="1"/>
</dbReference>
<name>A0A0M0K7W1_9EUKA</name>
<evidence type="ECO:0000259" key="3">
    <source>
        <dbReference type="PROSITE" id="PS50106"/>
    </source>
</evidence>
<dbReference type="EMBL" id="JWZX01001213">
    <property type="protein sequence ID" value="KOO34458.1"/>
    <property type="molecule type" value="Genomic_DNA"/>
</dbReference>
<evidence type="ECO:0000256" key="1">
    <source>
        <dbReference type="SAM" id="MobiDB-lite"/>
    </source>
</evidence>
<dbReference type="OrthoDB" id="10669124at2759"/>
<dbReference type="AlphaFoldDB" id="A0A0M0K7W1"/>
<dbReference type="SUPFAM" id="SSF50156">
    <property type="entry name" value="PDZ domain-like"/>
    <property type="match status" value="1"/>
</dbReference>
<evidence type="ECO:0000313" key="4">
    <source>
        <dbReference type="EMBL" id="KOO34458.1"/>
    </source>
</evidence>
<dbReference type="PROSITE" id="PS50106">
    <property type="entry name" value="PDZ"/>
    <property type="match status" value="1"/>
</dbReference>
<evidence type="ECO:0000256" key="2">
    <source>
        <dbReference type="SAM" id="Phobius"/>
    </source>
</evidence>
<accession>A0A0M0K7W1</accession>
<feature type="transmembrane region" description="Helical" evidence="2">
    <location>
        <begin position="58"/>
        <end position="79"/>
    </location>
</feature>
<dbReference type="Gene3D" id="2.30.42.10">
    <property type="match status" value="1"/>
</dbReference>
<keyword evidence="2" id="KW-0812">Transmembrane</keyword>
<feature type="transmembrane region" description="Helical" evidence="2">
    <location>
        <begin position="133"/>
        <end position="154"/>
    </location>
</feature>
<dbReference type="CDD" id="cd00136">
    <property type="entry name" value="PDZ_canonical"/>
    <property type="match status" value="1"/>
</dbReference>
<feature type="transmembrane region" description="Helical" evidence="2">
    <location>
        <begin position="196"/>
        <end position="213"/>
    </location>
</feature>
<reference evidence="5" key="1">
    <citation type="journal article" date="2015" name="PLoS Genet.">
        <title>Genome Sequence and Transcriptome Analyses of Chrysochromulina tobin: Metabolic Tools for Enhanced Algal Fitness in the Prominent Order Prymnesiales (Haptophyceae).</title>
        <authorList>
            <person name="Hovde B.T."/>
            <person name="Deodato C.R."/>
            <person name="Hunsperger H.M."/>
            <person name="Ryken S.A."/>
            <person name="Yost W."/>
            <person name="Jha R.K."/>
            <person name="Patterson J."/>
            <person name="Monnat R.J. Jr."/>
            <person name="Barlow S.B."/>
            <person name="Starkenburg S.R."/>
            <person name="Cattolico R.A."/>
        </authorList>
    </citation>
    <scope>NUCLEOTIDE SEQUENCE</scope>
    <source>
        <strain evidence="5">CCMP291</strain>
    </source>
</reference>
<keyword evidence="5" id="KW-1185">Reference proteome</keyword>
<protein>
    <recommendedName>
        <fullName evidence="3">PDZ domain-containing protein</fullName>
    </recommendedName>
</protein>
<dbReference type="PANTHER" id="PTHR37314">
    <property type="entry name" value="SLR0142 PROTEIN"/>
    <property type="match status" value="1"/>
</dbReference>
<dbReference type="InterPro" id="IPR036034">
    <property type="entry name" value="PDZ_sf"/>
</dbReference>
<dbReference type="Pfam" id="PF06912">
    <property type="entry name" value="DUF1275"/>
    <property type="match status" value="1"/>
</dbReference>
<feature type="transmembrane region" description="Helical" evidence="2">
    <location>
        <begin position="91"/>
        <end position="113"/>
    </location>
</feature>